<dbReference type="InterPro" id="IPR002523">
    <property type="entry name" value="MgTranspt_CorA/ZnTranspt_ZntB"/>
</dbReference>
<dbReference type="PANTHER" id="PTHR46494">
    <property type="entry name" value="CORA FAMILY METAL ION TRANSPORTER (EUROFUNG)"/>
    <property type="match status" value="1"/>
</dbReference>
<dbReference type="GO" id="GO:0015087">
    <property type="term" value="F:cobalt ion transmembrane transporter activity"/>
    <property type="evidence" value="ECO:0007669"/>
    <property type="project" value="UniProtKB-UniRule"/>
</dbReference>
<keyword evidence="8" id="KW-0460">Magnesium</keyword>
<evidence type="ECO:0000256" key="8">
    <source>
        <dbReference type="RuleBase" id="RU362010"/>
    </source>
</evidence>
<gene>
    <name evidence="8 10" type="primary">corA</name>
    <name evidence="10" type="ORF">GWO12_07255</name>
</gene>
<keyword evidence="8" id="KW-0406">Ion transport</keyword>
<evidence type="ECO:0000313" key="10">
    <source>
        <dbReference type="EMBL" id="NIR74897.1"/>
    </source>
</evidence>
<comment type="caution">
    <text evidence="10">The sequence shown here is derived from an EMBL/GenBank/DDBJ whole genome shotgun (WGS) entry which is preliminary data.</text>
</comment>
<organism evidence="10 11">
    <name type="scientific">Candidatus Kutchimonas denitrificans</name>
    <dbReference type="NCBI Taxonomy" id="3056748"/>
    <lineage>
        <taxon>Bacteria</taxon>
        <taxon>Pseudomonadati</taxon>
        <taxon>Gemmatimonadota</taxon>
        <taxon>Gemmatimonadia</taxon>
        <taxon>Candidatus Palauibacterales</taxon>
        <taxon>Candidatus Palauibacteraceae</taxon>
        <taxon>Candidatus Kutchimonas</taxon>
    </lineage>
</organism>
<dbReference type="InterPro" id="IPR004488">
    <property type="entry name" value="Mg/Co-transport_prot_CorA"/>
</dbReference>
<dbReference type="FunFam" id="1.20.58.340:FF:000012">
    <property type="entry name" value="Magnesium transport protein CorA"/>
    <property type="match status" value="1"/>
</dbReference>
<dbReference type="GO" id="GO:0050897">
    <property type="term" value="F:cobalt ion binding"/>
    <property type="evidence" value="ECO:0007669"/>
    <property type="project" value="TreeGrafter"/>
</dbReference>
<dbReference type="SUPFAM" id="SSF143865">
    <property type="entry name" value="CorA soluble domain-like"/>
    <property type="match status" value="1"/>
</dbReference>
<keyword evidence="3 8" id="KW-0813">Transport</keyword>
<evidence type="ECO:0000256" key="5">
    <source>
        <dbReference type="ARBA" id="ARBA00022692"/>
    </source>
</evidence>
<reference evidence="10 11" key="1">
    <citation type="submission" date="2020-01" db="EMBL/GenBank/DDBJ databases">
        <title>Genomes assembled from Gulf of Kutch pelagic sediment metagenomes.</title>
        <authorList>
            <person name="Chandrashekar M."/>
            <person name="Mahajan M.S."/>
            <person name="Dave K.J."/>
            <person name="Vatsa P."/>
            <person name="Nathani N.M."/>
        </authorList>
    </citation>
    <scope>NUCLEOTIDE SEQUENCE [LARGE SCALE GENOMIC DNA]</scope>
    <source>
        <strain evidence="10">KS3-K002</strain>
    </source>
</reference>
<sequence>MEINQRWLRRLRTRIAPRTAPGTSPGTLIADPTAPPPEITVIAYGPEEVEEAQIDDPSQLREFKDRWPVLWVNVNGLGGIEAIEGIGRIFDLHPLALEDVVNTNQRPKVEEYDEHLFVVLRMPHLEDVFSTEQVGVFLGPGYVVTFQERRGDPFEPVRRRIRERRTRLLNADYLAYALIDAIIDSYFPLLERFAEQLDRLEDSIAERPAVHLLSEIREVRHDLLALRRAIWPARDMLNALIRDPMPQISAETRTYLRDCHDHAVRIIDVVETYRETGSSLTELYQSTVGHRLNENMRVLTVIATIFIPLTFIAGIYGMNFNTEVSPWNMPELNWYWGYPAAIALMAVAAGAMALNFWRRGWIGR</sequence>
<accession>A0AAE5CAT0</accession>
<evidence type="ECO:0000256" key="6">
    <source>
        <dbReference type="ARBA" id="ARBA00022989"/>
    </source>
</evidence>
<feature type="transmembrane region" description="Helical" evidence="8">
    <location>
        <begin position="336"/>
        <end position="357"/>
    </location>
</feature>
<proteinExistence type="inferred from homology"/>
<name>A0AAE5CAT0_9BACT</name>
<evidence type="ECO:0000256" key="4">
    <source>
        <dbReference type="ARBA" id="ARBA00022475"/>
    </source>
</evidence>
<evidence type="ECO:0000256" key="3">
    <source>
        <dbReference type="ARBA" id="ARBA00022448"/>
    </source>
</evidence>
<comment type="function">
    <text evidence="8">Mediates influx of magnesium ions.</text>
</comment>
<dbReference type="PANTHER" id="PTHR46494:SF1">
    <property type="entry name" value="CORA FAMILY METAL ION TRANSPORTER (EUROFUNG)"/>
    <property type="match status" value="1"/>
</dbReference>
<dbReference type="GO" id="GO:0000287">
    <property type="term" value="F:magnesium ion binding"/>
    <property type="evidence" value="ECO:0007669"/>
    <property type="project" value="TreeGrafter"/>
</dbReference>
<feature type="region of interest" description="Disordered" evidence="9">
    <location>
        <begin position="16"/>
        <end position="36"/>
    </location>
</feature>
<dbReference type="CDD" id="cd12828">
    <property type="entry name" value="TmCorA-like_1"/>
    <property type="match status" value="1"/>
</dbReference>
<dbReference type="InterPro" id="IPR045861">
    <property type="entry name" value="CorA_cytoplasmic_dom"/>
</dbReference>
<dbReference type="NCBIfam" id="TIGR00383">
    <property type="entry name" value="corA"/>
    <property type="match status" value="1"/>
</dbReference>
<evidence type="ECO:0000256" key="9">
    <source>
        <dbReference type="SAM" id="MobiDB-lite"/>
    </source>
</evidence>
<evidence type="ECO:0000256" key="7">
    <source>
        <dbReference type="ARBA" id="ARBA00023136"/>
    </source>
</evidence>
<evidence type="ECO:0000256" key="2">
    <source>
        <dbReference type="ARBA" id="ARBA00009765"/>
    </source>
</evidence>
<protein>
    <recommendedName>
        <fullName evidence="8">Magnesium transport protein CorA</fullName>
    </recommendedName>
</protein>
<dbReference type="Proteomes" id="UP000702544">
    <property type="component" value="Unassembled WGS sequence"/>
</dbReference>
<keyword evidence="6 8" id="KW-1133">Transmembrane helix</keyword>
<dbReference type="EMBL" id="JAACAK010000049">
    <property type="protein sequence ID" value="NIR74897.1"/>
    <property type="molecule type" value="Genomic_DNA"/>
</dbReference>
<dbReference type="Pfam" id="PF01544">
    <property type="entry name" value="CorA"/>
    <property type="match status" value="1"/>
</dbReference>
<keyword evidence="5 8" id="KW-0812">Transmembrane</keyword>
<dbReference type="AlphaFoldDB" id="A0AAE5CAT0"/>
<comment type="similarity">
    <text evidence="2 8">Belongs to the CorA metal ion transporter (MIT) (TC 1.A.35) family.</text>
</comment>
<feature type="transmembrane region" description="Helical" evidence="8">
    <location>
        <begin position="298"/>
        <end position="316"/>
    </location>
</feature>
<evidence type="ECO:0000313" key="11">
    <source>
        <dbReference type="Proteomes" id="UP000702544"/>
    </source>
</evidence>
<dbReference type="SUPFAM" id="SSF144083">
    <property type="entry name" value="Magnesium transport protein CorA, transmembrane region"/>
    <property type="match status" value="1"/>
</dbReference>
<dbReference type="Gene3D" id="3.30.460.20">
    <property type="entry name" value="CorA soluble domain-like"/>
    <property type="match status" value="1"/>
</dbReference>
<dbReference type="GO" id="GO:0015095">
    <property type="term" value="F:magnesium ion transmembrane transporter activity"/>
    <property type="evidence" value="ECO:0007669"/>
    <property type="project" value="UniProtKB-UniRule"/>
</dbReference>
<keyword evidence="7 8" id="KW-0472">Membrane</keyword>
<dbReference type="GO" id="GO:0005886">
    <property type="term" value="C:plasma membrane"/>
    <property type="evidence" value="ECO:0007669"/>
    <property type="project" value="UniProtKB-SubCell"/>
</dbReference>
<comment type="subcellular location">
    <subcellularLocation>
        <location evidence="1">Cell membrane</location>
        <topology evidence="1">Multi-pass membrane protein</topology>
    </subcellularLocation>
    <subcellularLocation>
        <location evidence="8">Membrane</location>
        <topology evidence="8">Multi-pass membrane protein</topology>
    </subcellularLocation>
</comment>
<keyword evidence="4 8" id="KW-1003">Cell membrane</keyword>
<dbReference type="Gene3D" id="1.20.58.340">
    <property type="entry name" value="Magnesium transport protein CorA, transmembrane region"/>
    <property type="match status" value="2"/>
</dbReference>
<dbReference type="InterPro" id="IPR045863">
    <property type="entry name" value="CorA_TM1_TM2"/>
</dbReference>
<evidence type="ECO:0000256" key="1">
    <source>
        <dbReference type="ARBA" id="ARBA00004651"/>
    </source>
</evidence>